<name>A6DLQ7_9BACT</name>
<dbReference type="AlphaFoldDB" id="A6DLQ7"/>
<dbReference type="InterPro" id="IPR018637">
    <property type="entry name" value="DUF2059"/>
</dbReference>
<evidence type="ECO:0000313" key="4">
    <source>
        <dbReference type="Proteomes" id="UP000004947"/>
    </source>
</evidence>
<dbReference type="Pfam" id="PF09832">
    <property type="entry name" value="DUF2059"/>
    <property type="match status" value="1"/>
</dbReference>
<dbReference type="STRING" id="313628.LNTAR_05351"/>
<gene>
    <name evidence="3" type="ORF">LNTAR_05351</name>
</gene>
<feature type="chain" id="PRO_5002694516" description="DUF2059 domain-containing protein" evidence="1">
    <location>
        <begin position="20"/>
        <end position="146"/>
    </location>
</feature>
<feature type="domain" description="DUF2059" evidence="2">
    <location>
        <begin position="70"/>
        <end position="121"/>
    </location>
</feature>
<dbReference type="EMBL" id="ABCK01000009">
    <property type="protein sequence ID" value="EDM27512.1"/>
    <property type="molecule type" value="Genomic_DNA"/>
</dbReference>
<dbReference type="OrthoDB" id="1143459at2"/>
<evidence type="ECO:0000259" key="2">
    <source>
        <dbReference type="Pfam" id="PF09832"/>
    </source>
</evidence>
<protein>
    <recommendedName>
        <fullName evidence="2">DUF2059 domain-containing protein</fullName>
    </recommendedName>
</protein>
<reference evidence="3 4" key="1">
    <citation type="journal article" date="2010" name="J. Bacteriol.">
        <title>Genome sequence of Lentisphaera araneosa HTCC2155T, the type species of the order Lentisphaerales in the phylum Lentisphaerae.</title>
        <authorList>
            <person name="Thrash J.C."/>
            <person name="Cho J.C."/>
            <person name="Vergin K.L."/>
            <person name="Morris R.M."/>
            <person name="Giovannoni S.J."/>
        </authorList>
    </citation>
    <scope>NUCLEOTIDE SEQUENCE [LARGE SCALE GENOMIC DNA]</scope>
    <source>
        <strain evidence="3 4">HTCC2155</strain>
    </source>
</reference>
<evidence type="ECO:0000256" key="1">
    <source>
        <dbReference type="SAM" id="SignalP"/>
    </source>
</evidence>
<sequence length="146" mass="16034">MKRLLSLLLFFSVFFTLNAADSYTSTLAEFLEASGVTSTHKKLANDLATKFGVSTTDSKYTKVLGEQISKLNSDLTPIYKQYVTENDLKSMIKFFKSPVGKGFVDAQPEILEKSVGVISEWKSGLKDTLLKSGGDALKKSLPGFSF</sequence>
<accession>A6DLQ7</accession>
<keyword evidence="4" id="KW-1185">Reference proteome</keyword>
<dbReference type="Proteomes" id="UP000004947">
    <property type="component" value="Unassembled WGS sequence"/>
</dbReference>
<feature type="signal peptide" evidence="1">
    <location>
        <begin position="1"/>
        <end position="19"/>
    </location>
</feature>
<organism evidence="3 4">
    <name type="scientific">Lentisphaera araneosa HTCC2155</name>
    <dbReference type="NCBI Taxonomy" id="313628"/>
    <lineage>
        <taxon>Bacteria</taxon>
        <taxon>Pseudomonadati</taxon>
        <taxon>Lentisphaerota</taxon>
        <taxon>Lentisphaeria</taxon>
        <taxon>Lentisphaerales</taxon>
        <taxon>Lentisphaeraceae</taxon>
        <taxon>Lentisphaera</taxon>
    </lineage>
</organism>
<keyword evidence="1" id="KW-0732">Signal</keyword>
<proteinExistence type="predicted"/>
<comment type="caution">
    <text evidence="3">The sequence shown here is derived from an EMBL/GenBank/DDBJ whole genome shotgun (WGS) entry which is preliminary data.</text>
</comment>
<evidence type="ECO:0000313" key="3">
    <source>
        <dbReference type="EMBL" id="EDM27512.1"/>
    </source>
</evidence>
<dbReference type="RefSeq" id="WP_007278816.1">
    <property type="nucleotide sequence ID" value="NZ_ABCK01000009.1"/>
</dbReference>